<evidence type="ECO:0000256" key="7">
    <source>
        <dbReference type="ARBA" id="ARBA00022741"/>
    </source>
</evidence>
<dbReference type="InterPro" id="IPR017871">
    <property type="entry name" value="ABC_transporter-like_CS"/>
</dbReference>
<keyword evidence="6" id="KW-0997">Cell inner membrane</keyword>
<comment type="subcellular location">
    <subcellularLocation>
        <location evidence="1">Cell membrane</location>
    </subcellularLocation>
</comment>
<dbReference type="NCBIfam" id="TIGR01288">
    <property type="entry name" value="nodI"/>
    <property type="match status" value="1"/>
</dbReference>
<sequence length="330" mass="36767">MERLPRANNRGTDGRHNGENRLQGILTLTAILQMRNVRKLYGDTVVVDNLDLEVHPGQCFGLLGPNGAGKTTTLRMLLGLTTPASGTLTLCGEPIPQRAPQARMRVGVVPQFDNLDPDFSVIENLRIFGRYFGLSSAEIAARVPKLLEFARLENKADAQVRELSGGMRRRLTVARALINDPDLLVMDEPTTGLDPQARHLIWERLRSLLSAGKTILLTTHFMEEAERLCDHLCVIDAGRKIAEGKPHELIDREIGCDVVEVYGDELEPLRATLTPLADRTEMRGETLFCYVRNPDPLLAALHGKGGVRYLHRPANLEDVFLKLTGREMRD</sequence>
<accession>A0A4V2FHV6</accession>
<dbReference type="EMBL" id="SGXM01000001">
    <property type="protein sequence ID" value="RZT41609.1"/>
    <property type="molecule type" value="Genomic_DNA"/>
</dbReference>
<evidence type="ECO:0000256" key="8">
    <source>
        <dbReference type="ARBA" id="ARBA00022840"/>
    </source>
</evidence>
<dbReference type="InterPro" id="IPR050763">
    <property type="entry name" value="ABC_transporter_ATP-binding"/>
</dbReference>
<dbReference type="Pfam" id="PF00005">
    <property type="entry name" value="ABC_tran"/>
    <property type="match status" value="1"/>
</dbReference>
<proteinExistence type="inferred from homology"/>
<evidence type="ECO:0000259" key="11">
    <source>
        <dbReference type="PROSITE" id="PS50893"/>
    </source>
</evidence>
<keyword evidence="10" id="KW-0472">Membrane</keyword>
<organism evidence="12 13">
    <name type="scientific">Cupriavidus agavae</name>
    <dbReference type="NCBI Taxonomy" id="1001822"/>
    <lineage>
        <taxon>Bacteria</taxon>
        <taxon>Pseudomonadati</taxon>
        <taxon>Pseudomonadota</taxon>
        <taxon>Betaproteobacteria</taxon>
        <taxon>Burkholderiales</taxon>
        <taxon>Burkholderiaceae</taxon>
        <taxon>Cupriavidus</taxon>
    </lineage>
</organism>
<gene>
    <name evidence="12" type="ORF">EV147_0603</name>
</gene>
<dbReference type="PANTHER" id="PTHR42711">
    <property type="entry name" value="ABC TRANSPORTER ATP-BINDING PROTEIN"/>
    <property type="match status" value="1"/>
</dbReference>
<comment type="similarity">
    <text evidence="2">Belongs to the ABC transporter superfamily.</text>
</comment>
<dbReference type="AlphaFoldDB" id="A0A4V2FHV6"/>
<dbReference type="PROSITE" id="PS50893">
    <property type="entry name" value="ABC_TRANSPORTER_2"/>
    <property type="match status" value="1"/>
</dbReference>
<keyword evidence="4" id="KW-0536">Nodulation</keyword>
<evidence type="ECO:0000256" key="6">
    <source>
        <dbReference type="ARBA" id="ARBA00022519"/>
    </source>
</evidence>
<dbReference type="InterPro" id="IPR003593">
    <property type="entry name" value="AAA+_ATPase"/>
</dbReference>
<reference evidence="12 13" key="1">
    <citation type="journal article" date="2015" name="Stand. Genomic Sci.">
        <title>Genomic Encyclopedia of Bacterial and Archaeal Type Strains, Phase III: the genomes of soil and plant-associated and newly described type strains.</title>
        <authorList>
            <person name="Whitman W.B."/>
            <person name="Woyke T."/>
            <person name="Klenk H.P."/>
            <person name="Zhou Y."/>
            <person name="Lilburn T.G."/>
            <person name="Beck B.J."/>
            <person name="De Vos P."/>
            <person name="Vandamme P."/>
            <person name="Eisen J.A."/>
            <person name="Garrity G."/>
            <person name="Hugenholtz P."/>
            <person name="Kyrpides N.C."/>
        </authorList>
    </citation>
    <scope>NUCLEOTIDE SEQUENCE [LARGE SCALE GENOMIC DNA]</scope>
    <source>
        <strain evidence="12 13">ASC-9842</strain>
    </source>
</reference>
<dbReference type="SUPFAM" id="SSF52540">
    <property type="entry name" value="P-loop containing nucleoside triphosphate hydrolases"/>
    <property type="match status" value="1"/>
</dbReference>
<evidence type="ECO:0000256" key="1">
    <source>
        <dbReference type="ARBA" id="ARBA00004236"/>
    </source>
</evidence>
<dbReference type="InterPro" id="IPR005978">
    <property type="entry name" value="ABC_transptNodI"/>
</dbReference>
<comment type="caution">
    <text evidence="12">The sequence shown here is derived from an EMBL/GenBank/DDBJ whole genome shotgun (WGS) entry which is preliminary data.</text>
</comment>
<keyword evidence="5" id="KW-1003">Cell membrane</keyword>
<protein>
    <submittedName>
        <fullName evidence="12">Lipooligosaccharide transport system ATP-binding protein</fullName>
    </submittedName>
</protein>
<dbReference type="NCBIfam" id="NF010060">
    <property type="entry name" value="PRK13537.1"/>
    <property type="match status" value="1"/>
</dbReference>
<keyword evidence="9" id="KW-1278">Translocase</keyword>
<keyword evidence="7" id="KW-0547">Nucleotide-binding</keyword>
<dbReference type="CDD" id="cd03263">
    <property type="entry name" value="ABC_subfamily_A"/>
    <property type="match status" value="1"/>
</dbReference>
<evidence type="ECO:0000313" key="13">
    <source>
        <dbReference type="Proteomes" id="UP000291078"/>
    </source>
</evidence>
<dbReference type="PANTHER" id="PTHR42711:SF5">
    <property type="entry name" value="ABC TRANSPORTER ATP-BINDING PROTEIN NATA"/>
    <property type="match status" value="1"/>
</dbReference>
<dbReference type="SMART" id="SM00382">
    <property type="entry name" value="AAA"/>
    <property type="match status" value="1"/>
</dbReference>
<dbReference type="Proteomes" id="UP000291078">
    <property type="component" value="Unassembled WGS sequence"/>
</dbReference>
<dbReference type="FunFam" id="3.40.50.300:FF:000589">
    <property type="entry name" value="ABC transporter, ATP-binding subunit"/>
    <property type="match status" value="1"/>
</dbReference>
<dbReference type="GO" id="GO:0005886">
    <property type="term" value="C:plasma membrane"/>
    <property type="evidence" value="ECO:0007669"/>
    <property type="project" value="UniProtKB-SubCell"/>
</dbReference>
<evidence type="ECO:0000256" key="2">
    <source>
        <dbReference type="ARBA" id="ARBA00005417"/>
    </source>
</evidence>
<evidence type="ECO:0000256" key="3">
    <source>
        <dbReference type="ARBA" id="ARBA00022448"/>
    </source>
</evidence>
<keyword evidence="3" id="KW-0813">Transport</keyword>
<dbReference type="GO" id="GO:0022857">
    <property type="term" value="F:transmembrane transporter activity"/>
    <property type="evidence" value="ECO:0007669"/>
    <property type="project" value="InterPro"/>
</dbReference>
<dbReference type="InterPro" id="IPR003439">
    <property type="entry name" value="ABC_transporter-like_ATP-bd"/>
</dbReference>
<dbReference type="GO" id="GO:0016887">
    <property type="term" value="F:ATP hydrolysis activity"/>
    <property type="evidence" value="ECO:0007669"/>
    <property type="project" value="InterPro"/>
</dbReference>
<evidence type="ECO:0000256" key="9">
    <source>
        <dbReference type="ARBA" id="ARBA00022967"/>
    </source>
</evidence>
<dbReference type="GO" id="GO:0005524">
    <property type="term" value="F:ATP binding"/>
    <property type="evidence" value="ECO:0007669"/>
    <property type="project" value="UniProtKB-KW"/>
</dbReference>
<evidence type="ECO:0000313" key="12">
    <source>
        <dbReference type="EMBL" id="RZT41609.1"/>
    </source>
</evidence>
<evidence type="ECO:0000256" key="10">
    <source>
        <dbReference type="ARBA" id="ARBA00023136"/>
    </source>
</evidence>
<dbReference type="Gene3D" id="3.40.50.300">
    <property type="entry name" value="P-loop containing nucleotide triphosphate hydrolases"/>
    <property type="match status" value="1"/>
</dbReference>
<evidence type="ECO:0000256" key="5">
    <source>
        <dbReference type="ARBA" id="ARBA00022475"/>
    </source>
</evidence>
<keyword evidence="8 12" id="KW-0067">ATP-binding</keyword>
<feature type="domain" description="ABC transporter" evidence="11">
    <location>
        <begin position="32"/>
        <end position="262"/>
    </location>
</feature>
<name>A0A4V2FHV6_9BURK</name>
<dbReference type="InterPro" id="IPR027417">
    <property type="entry name" value="P-loop_NTPase"/>
</dbReference>
<keyword evidence="13" id="KW-1185">Reference proteome</keyword>
<evidence type="ECO:0000256" key="4">
    <source>
        <dbReference type="ARBA" id="ARBA00022458"/>
    </source>
</evidence>
<dbReference type="PROSITE" id="PS00211">
    <property type="entry name" value="ABC_TRANSPORTER_1"/>
    <property type="match status" value="1"/>
</dbReference>